<feature type="binding site" evidence="6">
    <location>
        <position position="321"/>
    </location>
    <ligand>
        <name>Mg(2+)</name>
        <dbReference type="ChEBI" id="CHEBI:18420"/>
        <label>1</label>
    </ligand>
</feature>
<dbReference type="STRING" id="1314781.A0A165KWT3"/>
<evidence type="ECO:0000256" key="1">
    <source>
        <dbReference type="ARBA" id="ARBA00007092"/>
    </source>
</evidence>
<keyword evidence="6" id="KW-0464">Manganese</keyword>
<dbReference type="GO" id="GO:0008311">
    <property type="term" value="F:double-stranded DNA 3'-5' DNA exonuclease activity"/>
    <property type="evidence" value="ECO:0007669"/>
    <property type="project" value="TreeGrafter"/>
</dbReference>
<dbReference type="GO" id="GO:0003906">
    <property type="term" value="F:DNA-(apurinic or apyrimidinic site) endonuclease activity"/>
    <property type="evidence" value="ECO:0007669"/>
    <property type="project" value="TreeGrafter"/>
</dbReference>
<dbReference type="SUPFAM" id="SSF56219">
    <property type="entry name" value="DNase I-like"/>
    <property type="match status" value="1"/>
</dbReference>
<comment type="cofactor">
    <cofactor evidence="6">
        <name>Mg(2+)</name>
        <dbReference type="ChEBI" id="CHEBI:18420"/>
    </cofactor>
    <cofactor evidence="6">
        <name>Mn(2+)</name>
        <dbReference type="ChEBI" id="CHEBI:29035"/>
    </cofactor>
    <text evidence="6">Probably binds two magnesium or manganese ions per subunit.</text>
</comment>
<feature type="compositionally biased region" description="Basic residues" evidence="8">
    <location>
        <begin position="530"/>
        <end position="548"/>
    </location>
</feature>
<evidence type="ECO:0000256" key="3">
    <source>
        <dbReference type="ARBA" id="ARBA00022801"/>
    </source>
</evidence>
<feature type="compositionally biased region" description="Basic and acidic residues" evidence="8">
    <location>
        <begin position="515"/>
        <end position="529"/>
    </location>
</feature>
<feature type="active site" description="Proton donor/acceptor" evidence="5">
    <location>
        <position position="319"/>
    </location>
</feature>
<evidence type="ECO:0000259" key="9">
    <source>
        <dbReference type="Pfam" id="PF03372"/>
    </source>
</evidence>
<evidence type="ECO:0000313" key="11">
    <source>
        <dbReference type="Proteomes" id="UP000077266"/>
    </source>
</evidence>
<evidence type="ECO:0000256" key="5">
    <source>
        <dbReference type="PIRSR" id="PIRSR604808-1"/>
    </source>
</evidence>
<dbReference type="Pfam" id="PF03372">
    <property type="entry name" value="Exo_endo_phos"/>
    <property type="match status" value="1"/>
</dbReference>
<dbReference type="Proteomes" id="UP000077266">
    <property type="component" value="Unassembled WGS sequence"/>
</dbReference>
<feature type="site" description="Transition state stabilizer" evidence="7">
    <location>
        <position position="321"/>
    </location>
</feature>
<protein>
    <submittedName>
        <fullName evidence="10">DNase I-like protein</fullName>
    </submittedName>
</protein>
<dbReference type="GO" id="GO:0008081">
    <property type="term" value="F:phosphoric diester hydrolase activity"/>
    <property type="evidence" value="ECO:0007669"/>
    <property type="project" value="TreeGrafter"/>
</dbReference>
<dbReference type="EMBL" id="KV425935">
    <property type="protein sequence ID" value="KZV97012.1"/>
    <property type="molecule type" value="Genomic_DNA"/>
</dbReference>
<feature type="active site" description="Proton acceptor" evidence="5">
    <location>
        <position position="407"/>
    </location>
</feature>
<sequence>MRVTVHRPCHARYTVHPEANNRTSSQIQDVNEYRQGDLASRTGVVRDQSATRTCNDGTEGLGGGHQTASSPTPSASEAQEWDSGSPTSPALDAQGRESPHDDHRASPANAPPLPLNTELNTPEPQTRERTPTQIGTQYRPYPSLPRTSPANTRRTQASKKRTLAHLLVSSENMRGRGHPTIAGSTKWAKLVNAIRTEKIGIMAIQETHLLPRHLQEIEQIYTDLLVINSADPDNPSGAGGVAIVMNKKHTNTHEVETRELIPGRAIMATFNWHRDDELTVLAIYAPNGARENAQIWADIKTKIRDARGQIPKPDIFLGDMNFVEDNIDRLPVALHGIDAPDSFDELKHYLALKDGWRETNPGTTDFTWRDASRTSMSRIDRIYLTDGLLKSSRNWKIQLSNLNKDDHSRISVEIVNMDMPEIGPGRWTMRELLIHDKDFMTYADAAGKLARDRLDAIERNGRSETENAQTVHRDFKQSITREAKRRMREVNCKRRTIIATMEQQCKSAKAMLRTDPTDENRKALKDAEHKRTRKHGTGPNRKRYPKRG</sequence>
<keyword evidence="11" id="KW-1185">Reference proteome</keyword>
<dbReference type="Gene3D" id="3.60.10.10">
    <property type="entry name" value="Endonuclease/exonuclease/phosphatase"/>
    <property type="match status" value="1"/>
</dbReference>
<dbReference type="InterPro" id="IPR005135">
    <property type="entry name" value="Endo/exonuclease/phosphatase"/>
</dbReference>
<feature type="region of interest" description="Disordered" evidence="8">
    <location>
        <begin position="507"/>
        <end position="548"/>
    </location>
</feature>
<dbReference type="GO" id="GO:0046872">
    <property type="term" value="F:metal ion binding"/>
    <property type="evidence" value="ECO:0007669"/>
    <property type="project" value="UniProtKB-KW"/>
</dbReference>
<name>A0A165KWT3_EXIGL</name>
<dbReference type="InterPro" id="IPR004808">
    <property type="entry name" value="AP_endonuc_1"/>
</dbReference>
<accession>A0A165KWT3</accession>
<keyword evidence="2 6" id="KW-0479">Metal-binding</keyword>
<dbReference type="AlphaFoldDB" id="A0A165KWT3"/>
<feature type="site" description="Interaction with DNA substrate" evidence="7">
    <location>
        <position position="407"/>
    </location>
</feature>
<feature type="compositionally biased region" description="Polar residues" evidence="8">
    <location>
        <begin position="145"/>
        <end position="155"/>
    </location>
</feature>
<evidence type="ECO:0000256" key="4">
    <source>
        <dbReference type="ARBA" id="ARBA00022842"/>
    </source>
</evidence>
<evidence type="ECO:0000256" key="7">
    <source>
        <dbReference type="PIRSR" id="PIRSR604808-3"/>
    </source>
</evidence>
<feature type="compositionally biased region" description="Low complexity" evidence="8">
    <location>
        <begin position="66"/>
        <end position="78"/>
    </location>
</feature>
<feature type="site" description="Important for catalytic activity" evidence="7">
    <location>
        <position position="380"/>
    </location>
</feature>
<dbReference type="PANTHER" id="PTHR22748">
    <property type="entry name" value="AP ENDONUCLEASE"/>
    <property type="match status" value="1"/>
</dbReference>
<keyword evidence="3" id="KW-0378">Hydrolase</keyword>
<dbReference type="InParanoid" id="A0A165KWT3"/>
<dbReference type="PANTHER" id="PTHR22748:SF6">
    <property type="entry name" value="DNA-(APURINIC OR APYRIMIDINIC SITE) ENDONUCLEASE"/>
    <property type="match status" value="1"/>
</dbReference>
<feature type="active site" evidence="5">
    <location>
        <position position="284"/>
    </location>
</feature>
<comment type="similarity">
    <text evidence="1">Belongs to the DNA repair enzymes AP/ExoA family.</text>
</comment>
<organism evidence="10 11">
    <name type="scientific">Exidia glandulosa HHB12029</name>
    <dbReference type="NCBI Taxonomy" id="1314781"/>
    <lineage>
        <taxon>Eukaryota</taxon>
        <taxon>Fungi</taxon>
        <taxon>Dikarya</taxon>
        <taxon>Basidiomycota</taxon>
        <taxon>Agaricomycotina</taxon>
        <taxon>Agaricomycetes</taxon>
        <taxon>Auriculariales</taxon>
        <taxon>Exidiaceae</taxon>
        <taxon>Exidia</taxon>
    </lineage>
</organism>
<evidence type="ECO:0000256" key="8">
    <source>
        <dbReference type="SAM" id="MobiDB-lite"/>
    </source>
</evidence>
<keyword evidence="4 6" id="KW-0460">Magnesium</keyword>
<feature type="compositionally biased region" description="Basic and acidic residues" evidence="8">
    <location>
        <begin position="94"/>
        <end position="105"/>
    </location>
</feature>
<evidence type="ECO:0000256" key="2">
    <source>
        <dbReference type="ARBA" id="ARBA00022723"/>
    </source>
</evidence>
<feature type="region of interest" description="Disordered" evidence="8">
    <location>
        <begin position="17"/>
        <end position="160"/>
    </location>
</feature>
<feature type="domain" description="Endonuclease/exonuclease/phosphatase" evidence="9">
    <location>
        <begin position="188"/>
        <end position="390"/>
    </location>
</feature>
<dbReference type="OrthoDB" id="416119at2759"/>
<evidence type="ECO:0000313" key="10">
    <source>
        <dbReference type="EMBL" id="KZV97012.1"/>
    </source>
</evidence>
<feature type="compositionally biased region" description="Polar residues" evidence="8">
    <location>
        <begin position="20"/>
        <end position="29"/>
    </location>
</feature>
<feature type="binding site" evidence="6">
    <location>
        <position position="319"/>
    </location>
    <ligand>
        <name>Mg(2+)</name>
        <dbReference type="ChEBI" id="CHEBI:18420"/>
        <label>1</label>
    </ligand>
</feature>
<gene>
    <name evidence="10" type="ORF">EXIGLDRAFT_704314</name>
</gene>
<dbReference type="InterPro" id="IPR036691">
    <property type="entry name" value="Endo/exonu/phosph_ase_sf"/>
</dbReference>
<reference evidence="10 11" key="1">
    <citation type="journal article" date="2016" name="Mol. Biol. Evol.">
        <title>Comparative Genomics of Early-Diverging Mushroom-Forming Fungi Provides Insights into the Origins of Lignocellulose Decay Capabilities.</title>
        <authorList>
            <person name="Nagy L.G."/>
            <person name="Riley R."/>
            <person name="Tritt A."/>
            <person name="Adam C."/>
            <person name="Daum C."/>
            <person name="Floudas D."/>
            <person name="Sun H."/>
            <person name="Yadav J.S."/>
            <person name="Pangilinan J."/>
            <person name="Larsson K.H."/>
            <person name="Matsuura K."/>
            <person name="Barry K."/>
            <person name="Labutti K."/>
            <person name="Kuo R."/>
            <person name="Ohm R.A."/>
            <person name="Bhattacharya S.S."/>
            <person name="Shirouzu T."/>
            <person name="Yoshinaga Y."/>
            <person name="Martin F.M."/>
            <person name="Grigoriev I.V."/>
            <person name="Hibbett D.S."/>
        </authorList>
    </citation>
    <scope>NUCLEOTIDE SEQUENCE [LARGE SCALE GENOMIC DNA]</scope>
    <source>
        <strain evidence="10 11">HHB12029</strain>
    </source>
</reference>
<dbReference type="GO" id="GO:0005634">
    <property type="term" value="C:nucleus"/>
    <property type="evidence" value="ECO:0007669"/>
    <property type="project" value="TreeGrafter"/>
</dbReference>
<feature type="binding site" evidence="6">
    <location>
        <position position="206"/>
    </location>
    <ligand>
        <name>Mg(2+)</name>
        <dbReference type="ChEBI" id="CHEBI:18420"/>
        <label>1</label>
    </ligand>
</feature>
<evidence type="ECO:0000256" key="6">
    <source>
        <dbReference type="PIRSR" id="PIRSR604808-2"/>
    </source>
</evidence>
<dbReference type="GO" id="GO:0006284">
    <property type="term" value="P:base-excision repair"/>
    <property type="evidence" value="ECO:0007669"/>
    <property type="project" value="TreeGrafter"/>
</dbReference>
<feature type="compositionally biased region" description="Low complexity" evidence="8">
    <location>
        <begin position="115"/>
        <end position="124"/>
    </location>
</feature>
<proteinExistence type="inferred from homology"/>
<feature type="binding site" evidence="6">
    <location>
        <position position="406"/>
    </location>
    <ligand>
        <name>Mg(2+)</name>
        <dbReference type="ChEBI" id="CHEBI:18420"/>
        <label>1</label>
    </ligand>
</feature>
<feature type="binding site" evidence="6">
    <location>
        <position position="407"/>
    </location>
    <ligand>
        <name>Mg(2+)</name>
        <dbReference type="ChEBI" id="CHEBI:18420"/>
        <label>1</label>
    </ligand>
</feature>